<dbReference type="Proteomes" id="UP000315833">
    <property type="component" value="Unassembled WGS sequence"/>
</dbReference>
<evidence type="ECO:0000313" key="1">
    <source>
        <dbReference type="EMBL" id="TWV68871.1"/>
    </source>
</evidence>
<sequence>MPVPATIEVCEKYLFADVNEMAADGIPELIQQRLIRLRDMYNYWLQFPRKKDLEIVQELEYRYKISKSSAYDDVRIIKRLLGDLAKTTKDYHRYKFCQMIDETFEMARRIKDARAMGAAANYYGKYTQLDKEDILDKGYDKIIVQPFEPTDDPTVLGIKPIPNVRDRIKSKIQQYWSDDIEDVDFEEVEFNEDDIFNPKPKE</sequence>
<dbReference type="AlphaFoldDB" id="A0A5C6KYW2"/>
<organism evidence="1 2">
    <name type="scientific">Phocaeicola dorei</name>
    <dbReference type="NCBI Taxonomy" id="357276"/>
    <lineage>
        <taxon>Bacteria</taxon>
        <taxon>Pseudomonadati</taxon>
        <taxon>Bacteroidota</taxon>
        <taxon>Bacteroidia</taxon>
        <taxon>Bacteroidales</taxon>
        <taxon>Bacteroidaceae</taxon>
        <taxon>Phocaeicola</taxon>
    </lineage>
</organism>
<dbReference type="RefSeq" id="WP_100262922.1">
    <property type="nucleotide sequence ID" value="NZ_JAQDJE010000017.1"/>
</dbReference>
<accession>A0A5C6KYW2</accession>
<name>A0A5C6KYW2_9BACT</name>
<proteinExistence type="predicted"/>
<evidence type="ECO:0000313" key="2">
    <source>
        <dbReference type="Proteomes" id="UP000315833"/>
    </source>
</evidence>
<gene>
    <name evidence="1" type="ORF">FSA04_15315</name>
</gene>
<dbReference type="EMBL" id="VOIF01000019">
    <property type="protein sequence ID" value="TWV68871.1"/>
    <property type="molecule type" value="Genomic_DNA"/>
</dbReference>
<comment type="caution">
    <text evidence="1">The sequence shown here is derived from an EMBL/GenBank/DDBJ whole genome shotgun (WGS) entry which is preliminary data.</text>
</comment>
<reference evidence="1 2" key="1">
    <citation type="submission" date="2019-07" db="EMBL/GenBank/DDBJ databases">
        <title>Genome sequencing of Bacteroides dorei iSURF_12.</title>
        <authorList>
            <person name="Sevigny J.L."/>
            <person name="Ruoff K.L."/>
            <person name="Price C.E."/>
            <person name="Valls R.A."/>
            <person name="O'Toole G.A."/>
        </authorList>
    </citation>
    <scope>NUCLEOTIDE SEQUENCE [LARGE SCALE GENOMIC DNA]</scope>
    <source>
        <strain evidence="1 2">ANK132K_1B</strain>
    </source>
</reference>
<protein>
    <submittedName>
        <fullName evidence="1">Uncharacterized protein</fullName>
    </submittedName>
</protein>